<dbReference type="GO" id="GO:0005315">
    <property type="term" value="F:phosphate transmembrane transporter activity"/>
    <property type="evidence" value="ECO:0007669"/>
    <property type="project" value="InterPro"/>
</dbReference>
<keyword evidence="4 6" id="KW-1133">Transmembrane helix</keyword>
<dbReference type="AlphaFoldDB" id="A0A011NY42"/>
<protein>
    <recommendedName>
        <fullName evidence="6">Phosphate transporter</fullName>
    </recommendedName>
</protein>
<evidence type="ECO:0000256" key="3">
    <source>
        <dbReference type="ARBA" id="ARBA00022692"/>
    </source>
</evidence>
<organism evidence="7 8">
    <name type="scientific">Candidatus Accumulibacter appositus</name>
    <dbReference type="NCBI Taxonomy" id="1454003"/>
    <lineage>
        <taxon>Bacteria</taxon>
        <taxon>Pseudomonadati</taxon>
        <taxon>Pseudomonadota</taxon>
        <taxon>Betaproteobacteria</taxon>
        <taxon>Candidatus Accumulibacter</taxon>
    </lineage>
</organism>
<dbReference type="InterPro" id="IPR001204">
    <property type="entry name" value="Phos_transporter"/>
</dbReference>
<evidence type="ECO:0000256" key="5">
    <source>
        <dbReference type="ARBA" id="ARBA00023136"/>
    </source>
</evidence>
<feature type="transmembrane region" description="Helical" evidence="6">
    <location>
        <begin position="74"/>
        <end position="93"/>
    </location>
</feature>
<evidence type="ECO:0000256" key="4">
    <source>
        <dbReference type="ARBA" id="ARBA00022989"/>
    </source>
</evidence>
<keyword evidence="5 6" id="KW-0472">Membrane</keyword>
<gene>
    <name evidence="7" type="primary">cysP</name>
    <name evidence="7" type="ORF">AW10_01897</name>
</gene>
<comment type="subcellular location">
    <subcellularLocation>
        <location evidence="1 6">Membrane</location>
        <topology evidence="1 6">Multi-pass membrane protein</topology>
    </subcellularLocation>
</comment>
<dbReference type="GO" id="GO:0035435">
    <property type="term" value="P:phosphate ion transmembrane transport"/>
    <property type="evidence" value="ECO:0007669"/>
    <property type="project" value="TreeGrafter"/>
</dbReference>
<keyword evidence="6" id="KW-0592">Phosphate transport</keyword>
<feature type="transmembrane region" description="Helical" evidence="6">
    <location>
        <begin position="243"/>
        <end position="265"/>
    </location>
</feature>
<keyword evidence="3 6" id="KW-0812">Transmembrane</keyword>
<dbReference type="PATRIC" id="fig|1454003.3.peg.1947"/>
<comment type="caution">
    <text evidence="7">The sequence shown here is derived from an EMBL/GenBank/DDBJ whole genome shotgun (WGS) entry which is preliminary data.</text>
</comment>
<comment type="similarity">
    <text evidence="6">Belongs to the inorganic phosphate transporter (PiT) (TC 2.A.20) family.</text>
</comment>
<feature type="transmembrane region" description="Helical" evidence="6">
    <location>
        <begin position="318"/>
        <end position="339"/>
    </location>
</feature>
<dbReference type="Proteomes" id="UP000021816">
    <property type="component" value="Unassembled WGS sequence"/>
</dbReference>
<sequence>MDPTIFLYLSSGLFLGWSLGANDAANVFGTAVASRMVKFRTAAIILTLGVILGAIVSGAGAAHTLSKLGSINALGGAFMVAFSAAAVVAWMTIVGLPVSTTQAVVGAIIGWNFFTGSVTDYSVFKTICATWIASPVLTGFFSYFMYKGVMRLLEKSRIHIIRLDALTRIGLVIAGALGSYSLGANNIANVMGVFIGANPFQDFHAGVFEFSGLQQLFLLGGLAIAVGVFSYAKRVMLTVGTSIAPLTPVGAFVVIIATSLVLFLFASEGLEYALASIGLPTIPLVPVSSSQAVVGGVIGIGLIKNAKNIKWSVVGRIALAWIQTPVIAALVCYVFLFFLQNVFGQTVYNPSEYRLSEQALVHRGEADDAKALSGVVGKSFATSGALKNAIDKALPDLDAKAVLHLVDDSLVEEITVDPAKFKALEKLNVIEPVRLEALRTLSGKTFTYRWELVQALADATPEWKLKEKTVLNKPYNKEIQKDLDLVMDAYVAKMK</sequence>
<feature type="transmembrane region" description="Helical" evidence="6">
    <location>
        <begin position="44"/>
        <end position="62"/>
    </location>
</feature>
<feature type="transmembrane region" description="Helical" evidence="6">
    <location>
        <begin position="212"/>
        <end position="231"/>
    </location>
</feature>
<evidence type="ECO:0000256" key="2">
    <source>
        <dbReference type="ARBA" id="ARBA00022448"/>
    </source>
</evidence>
<dbReference type="EMBL" id="JEMX01000038">
    <property type="protein sequence ID" value="EXI80251.1"/>
    <property type="molecule type" value="Genomic_DNA"/>
</dbReference>
<evidence type="ECO:0000313" key="7">
    <source>
        <dbReference type="EMBL" id="EXI80251.1"/>
    </source>
</evidence>
<dbReference type="Pfam" id="PF01384">
    <property type="entry name" value="PHO4"/>
    <property type="match status" value="2"/>
</dbReference>
<evidence type="ECO:0000256" key="6">
    <source>
        <dbReference type="RuleBase" id="RU363058"/>
    </source>
</evidence>
<accession>A0A011NY42</accession>
<keyword evidence="2 6" id="KW-0813">Transport</keyword>
<evidence type="ECO:0000313" key="8">
    <source>
        <dbReference type="Proteomes" id="UP000021816"/>
    </source>
</evidence>
<evidence type="ECO:0000256" key="1">
    <source>
        <dbReference type="ARBA" id="ARBA00004141"/>
    </source>
</evidence>
<dbReference type="PANTHER" id="PTHR11101">
    <property type="entry name" value="PHOSPHATE TRANSPORTER"/>
    <property type="match status" value="1"/>
</dbReference>
<dbReference type="STRING" id="1454003.AW10_01897"/>
<proteinExistence type="inferred from homology"/>
<feature type="transmembrane region" description="Helical" evidence="6">
    <location>
        <begin position="123"/>
        <end position="144"/>
    </location>
</feature>
<name>A0A011NY42_9PROT</name>
<dbReference type="GO" id="GO:0016020">
    <property type="term" value="C:membrane"/>
    <property type="evidence" value="ECO:0007669"/>
    <property type="project" value="UniProtKB-SubCell"/>
</dbReference>
<feature type="transmembrane region" description="Helical" evidence="6">
    <location>
        <begin position="285"/>
        <end position="306"/>
    </location>
</feature>
<reference evidence="7 8" key="1">
    <citation type="submission" date="2014-02" db="EMBL/GenBank/DDBJ databases">
        <title>Expanding our view of genomic diversity in Candidatus Accumulibacter clades.</title>
        <authorList>
            <person name="Skennerton C.T."/>
            <person name="Barr J.J."/>
            <person name="Slater F.R."/>
            <person name="Bond P.L."/>
            <person name="Tyson G.W."/>
        </authorList>
    </citation>
    <scope>NUCLEOTIDE SEQUENCE [LARGE SCALE GENOMIC DNA]</scope>
    <source>
        <strain evidence="8">BA-92</strain>
    </source>
</reference>
<dbReference type="PANTHER" id="PTHR11101:SF80">
    <property type="entry name" value="PHOSPHATE TRANSPORTER"/>
    <property type="match status" value="1"/>
</dbReference>